<reference evidence="4" key="2">
    <citation type="submission" date="2020-11" db="EMBL/GenBank/DDBJ databases">
        <authorList>
            <consortium name="DOE Joint Genome Institute"/>
            <person name="Kuo A."/>
            <person name="Miyauchi S."/>
            <person name="Kiss E."/>
            <person name="Drula E."/>
            <person name="Kohler A."/>
            <person name="Sanchez-Garcia M."/>
            <person name="Andreopoulos B."/>
            <person name="Barry K.W."/>
            <person name="Bonito G."/>
            <person name="Buee M."/>
            <person name="Carver A."/>
            <person name="Chen C."/>
            <person name="Cichocki N."/>
            <person name="Clum A."/>
            <person name="Culley D."/>
            <person name="Crous P.W."/>
            <person name="Fauchery L."/>
            <person name="Girlanda M."/>
            <person name="Hayes R."/>
            <person name="Keri Z."/>
            <person name="Labutti K."/>
            <person name="Lipzen A."/>
            <person name="Lombard V."/>
            <person name="Magnuson J."/>
            <person name="Maillard F."/>
            <person name="Morin E."/>
            <person name="Murat C."/>
            <person name="Nolan M."/>
            <person name="Ohm R."/>
            <person name="Pangilinan J."/>
            <person name="Pereira M."/>
            <person name="Perotto S."/>
            <person name="Peter M."/>
            <person name="Riley R."/>
            <person name="Sitrit Y."/>
            <person name="Stielow B."/>
            <person name="Szollosi G."/>
            <person name="Zifcakova L."/>
            <person name="Stursova M."/>
            <person name="Spatafora J.W."/>
            <person name="Tedersoo L."/>
            <person name="Vaario L.-M."/>
            <person name="Yamada A."/>
            <person name="Yan M."/>
            <person name="Wang P."/>
            <person name="Xu J."/>
            <person name="Bruns T."/>
            <person name="Baldrian P."/>
            <person name="Vilgalys R."/>
            <person name="Henrissat B."/>
            <person name="Grigoriev I.V."/>
            <person name="Hibbett D."/>
            <person name="Nagy L.G."/>
            <person name="Martin F.M."/>
        </authorList>
    </citation>
    <scope>NUCLEOTIDE SEQUENCE</scope>
    <source>
        <strain evidence="4">UH-Tt-Lm1</strain>
    </source>
</reference>
<dbReference type="EMBL" id="WIUZ02000006">
    <property type="protein sequence ID" value="KAF9786302.1"/>
    <property type="molecule type" value="Genomic_DNA"/>
</dbReference>
<organism evidence="4 5">
    <name type="scientific">Thelephora terrestris</name>
    <dbReference type="NCBI Taxonomy" id="56493"/>
    <lineage>
        <taxon>Eukaryota</taxon>
        <taxon>Fungi</taxon>
        <taxon>Dikarya</taxon>
        <taxon>Basidiomycota</taxon>
        <taxon>Agaricomycotina</taxon>
        <taxon>Agaricomycetes</taxon>
        <taxon>Thelephorales</taxon>
        <taxon>Thelephoraceae</taxon>
        <taxon>Thelephora</taxon>
    </lineage>
</organism>
<dbReference type="SUPFAM" id="SSF82171">
    <property type="entry name" value="DPP6 N-terminal domain-like"/>
    <property type="match status" value="1"/>
</dbReference>
<feature type="domain" description="NACHT" evidence="3">
    <location>
        <begin position="370"/>
        <end position="512"/>
    </location>
</feature>
<dbReference type="SUPFAM" id="SSF52540">
    <property type="entry name" value="P-loop containing nucleoside triphosphate hydrolases"/>
    <property type="match status" value="1"/>
</dbReference>
<dbReference type="InterPro" id="IPR007111">
    <property type="entry name" value="NACHT_NTPase"/>
</dbReference>
<dbReference type="PROSITE" id="PS50837">
    <property type="entry name" value="NACHT"/>
    <property type="match status" value="1"/>
</dbReference>
<dbReference type="Gene3D" id="3.40.50.300">
    <property type="entry name" value="P-loop containing nucleotide triphosphate hydrolases"/>
    <property type="match status" value="1"/>
</dbReference>
<comment type="caution">
    <text evidence="4">The sequence shown here is derived from an EMBL/GenBank/DDBJ whole genome shotgun (WGS) entry which is preliminary data.</text>
</comment>
<protein>
    <recommendedName>
        <fullName evidence="3">NACHT domain-containing protein</fullName>
    </recommendedName>
</protein>
<dbReference type="PANTHER" id="PTHR10039">
    <property type="entry name" value="AMELOGENIN"/>
    <property type="match status" value="1"/>
</dbReference>
<evidence type="ECO:0000256" key="1">
    <source>
        <dbReference type="ARBA" id="ARBA00022737"/>
    </source>
</evidence>
<feature type="region of interest" description="Disordered" evidence="2">
    <location>
        <begin position="1"/>
        <end position="198"/>
    </location>
</feature>
<feature type="compositionally biased region" description="Basic residues" evidence="2">
    <location>
        <begin position="1"/>
        <end position="11"/>
    </location>
</feature>
<proteinExistence type="predicted"/>
<dbReference type="Pfam" id="PF24883">
    <property type="entry name" value="NPHP3_N"/>
    <property type="match status" value="1"/>
</dbReference>
<feature type="compositionally biased region" description="Basic and acidic residues" evidence="2">
    <location>
        <begin position="153"/>
        <end position="166"/>
    </location>
</feature>
<dbReference type="Proteomes" id="UP000736335">
    <property type="component" value="Unassembled WGS sequence"/>
</dbReference>
<evidence type="ECO:0000313" key="5">
    <source>
        <dbReference type="Proteomes" id="UP000736335"/>
    </source>
</evidence>
<feature type="compositionally biased region" description="Polar residues" evidence="2">
    <location>
        <begin position="12"/>
        <end position="23"/>
    </location>
</feature>
<feature type="compositionally biased region" description="Polar residues" evidence="2">
    <location>
        <begin position="107"/>
        <end position="122"/>
    </location>
</feature>
<feature type="compositionally biased region" description="Basic and acidic residues" evidence="2">
    <location>
        <begin position="123"/>
        <end position="137"/>
    </location>
</feature>
<dbReference type="Gene3D" id="2.130.10.10">
    <property type="entry name" value="YVTN repeat-like/Quinoprotein amine dehydrogenase"/>
    <property type="match status" value="2"/>
</dbReference>
<evidence type="ECO:0000313" key="4">
    <source>
        <dbReference type="EMBL" id="KAF9786302.1"/>
    </source>
</evidence>
<dbReference type="PANTHER" id="PTHR10039:SF16">
    <property type="entry name" value="GPI INOSITOL-DEACYLASE"/>
    <property type="match status" value="1"/>
</dbReference>
<gene>
    <name evidence="4" type="ORF">BJ322DRAFT_1108156</name>
</gene>
<reference evidence="4" key="1">
    <citation type="journal article" date="2020" name="Nat. Commun.">
        <title>Large-scale genome sequencing of mycorrhizal fungi provides insights into the early evolution of symbiotic traits.</title>
        <authorList>
            <person name="Miyauchi S."/>
            <person name="Kiss E."/>
            <person name="Kuo A."/>
            <person name="Drula E."/>
            <person name="Kohler A."/>
            <person name="Sanchez-Garcia M."/>
            <person name="Morin E."/>
            <person name="Andreopoulos B."/>
            <person name="Barry K.W."/>
            <person name="Bonito G."/>
            <person name="Buee M."/>
            <person name="Carver A."/>
            <person name="Chen C."/>
            <person name="Cichocki N."/>
            <person name="Clum A."/>
            <person name="Culley D."/>
            <person name="Crous P.W."/>
            <person name="Fauchery L."/>
            <person name="Girlanda M."/>
            <person name="Hayes R.D."/>
            <person name="Keri Z."/>
            <person name="LaButti K."/>
            <person name="Lipzen A."/>
            <person name="Lombard V."/>
            <person name="Magnuson J."/>
            <person name="Maillard F."/>
            <person name="Murat C."/>
            <person name="Nolan M."/>
            <person name="Ohm R.A."/>
            <person name="Pangilinan J."/>
            <person name="Pereira M.F."/>
            <person name="Perotto S."/>
            <person name="Peter M."/>
            <person name="Pfister S."/>
            <person name="Riley R."/>
            <person name="Sitrit Y."/>
            <person name="Stielow J.B."/>
            <person name="Szollosi G."/>
            <person name="Zifcakova L."/>
            <person name="Stursova M."/>
            <person name="Spatafora J.W."/>
            <person name="Tedersoo L."/>
            <person name="Vaario L.M."/>
            <person name="Yamada A."/>
            <person name="Yan M."/>
            <person name="Wang P."/>
            <person name="Xu J."/>
            <person name="Bruns T."/>
            <person name="Baldrian P."/>
            <person name="Vilgalys R."/>
            <person name="Dunand C."/>
            <person name="Henrissat B."/>
            <person name="Grigoriev I.V."/>
            <person name="Hibbett D."/>
            <person name="Nagy L.G."/>
            <person name="Martin F.M."/>
        </authorList>
    </citation>
    <scope>NUCLEOTIDE SEQUENCE</scope>
    <source>
        <strain evidence="4">UH-Tt-Lm1</strain>
    </source>
</reference>
<dbReference type="InterPro" id="IPR036322">
    <property type="entry name" value="WD40_repeat_dom_sf"/>
</dbReference>
<accession>A0A9P6HG73</accession>
<sequence>MPRFKKLKKFFQRSQHQTSQGTPSHIAVGAPSSAADPRPGSVNDGDGSRIAFRNSDDAQRPAASNVLPHTAEPQDTDTRGVIPQLIAPASTIPIAANEREKEGESEGPSNVTNAGFVQNPTVTERESEHRNLQERENQGTTTGWSPMTLASHVPKDDHLQVGKDAHGTFQSGKTKGGSAEKNRGDRTTGSAAIPMDEGTTRKFNPLKATLSAIYTTCNETIHIGNKITVLLSRINALEEHFDSRPSDVEEQRRRSKVIQNLNDIEERLRVLSEEPRPRPLNDQSQGYGDTFELLEDLRETVFDYQKIQQTKIRDQQCNLINPDEAAVLNGFRCARRAEFRHSGHPGCLKGTRGAVLDEIELWTRDSAKPPVYWLNGLAGTGKTTIAQTVAERAFACGQLGASFFCSRDFEDRSNIHLIFPTLAVQLARKYPDFRSYLVPLVRSDPEIADESLYDQMDKLIVRPLNESKISTVIIIDALDECKDEEPASAVLSILGQFVSKIPKAKFFVTGRPEPRVREGFRLPILAEATDVFVLHEVDPSRVENDIGLFFGHKFSDLARRRSLDDWPTKEQLDLLCERAGGLFVYAVATVKSIDKPSTNPRKQLDLLLQSPGCSTREGKTRLTGNTTLDLLYTSILQEAFSDVNGPDNDPMVRSVLGAMILAANPLSPSTIAKVLGLDPEDVSPLLSSIQSLLIFQDIDFPVRPFHKSFFDFLIDPDRCTDQRFYVFPPDHHLQLSVGCLELMYRTLRKNMCGLPDGVANSDVDDLKDRIENFIDPALRYACRSWHTHLVEGPAISLAAPKIDSTLRRFLERKLLLWLEVLSVLGAVKNAVNALQAAVGLLKESPTLDLAHDCHRFVTGYFEIISASSPHIYHSALVLCPTTSILRKLYETHAQPFVRVVHGVPVSWNSNIAAIARPFPIHHAVWSSCNRFIAIGPIDSIMVDILDSVTLQRLQSLKCAPGMENSAQCGALIFSPDSHLLTCVGHSYQHVYIVSWDLQTGGVVSAITHHGQQFNGMPNVTYSNNGKMVGVSSPYSTAFMISIYDVVSGIHMYNIERDVHGGFYPPGGRVLAVWTHGQFLRVATTEPEPITIWEVGFTPRANFTLVETLYVPDILDADIVIAPTPLATYRIFLRRNDEFSVWDTGDSKYLLPQTNFTSLLPPTFSSDSRSFALVTESEVHIWKEHSTGYVLLRRFESSINFATPLLSPDGESIITFGDSMLRLWHTKNLQTTPSSPTPQHIDDFALDFISDGPLAVVTRRRDNVVQVLDLESGLPQLTIDTGMEVYGLKVIGNTIAVIAEGKVVTWNALGRGSLPGTRVGPEDSTQTITFDQPTSHVFVAAISPDFRHIAVVEALGTRLYNLSDGQQFDLRTTMDNSLWFAPGDNTLWLAGADTVRSWPKDYEGYDVPQSHNIEHALRESPWRSSRGYEVTNDHWVLSPEGKRLLMLPPPWQSDASLRVWNGRFLALLHKSLPEPIILDFEP</sequence>
<keyword evidence="5" id="KW-1185">Reference proteome</keyword>
<keyword evidence="1" id="KW-0677">Repeat</keyword>
<evidence type="ECO:0000259" key="3">
    <source>
        <dbReference type="PROSITE" id="PS50837"/>
    </source>
</evidence>
<dbReference type="InterPro" id="IPR056884">
    <property type="entry name" value="NPHP3-like_N"/>
</dbReference>
<evidence type="ECO:0000256" key="2">
    <source>
        <dbReference type="SAM" id="MobiDB-lite"/>
    </source>
</evidence>
<name>A0A9P6HG73_9AGAM</name>
<dbReference type="InterPro" id="IPR027417">
    <property type="entry name" value="P-loop_NTPase"/>
</dbReference>
<dbReference type="InterPro" id="IPR015943">
    <property type="entry name" value="WD40/YVTN_repeat-like_dom_sf"/>
</dbReference>
<dbReference type="SUPFAM" id="SSF50978">
    <property type="entry name" value="WD40 repeat-like"/>
    <property type="match status" value="1"/>
</dbReference>